<dbReference type="AlphaFoldDB" id="A0A375YGK2"/>
<evidence type="ECO:0000313" key="7">
    <source>
        <dbReference type="Proteomes" id="UP000252008"/>
    </source>
</evidence>
<dbReference type="SUPFAM" id="SSF56281">
    <property type="entry name" value="Metallo-hydrolase/oxidoreductase"/>
    <property type="match status" value="1"/>
</dbReference>
<dbReference type="EMBL" id="UEGS01000001">
    <property type="protein sequence ID" value="SRX80256.1"/>
    <property type="molecule type" value="Genomic_DNA"/>
</dbReference>
<dbReference type="CDD" id="cd16275">
    <property type="entry name" value="BaeB-like_MBL-fold"/>
    <property type="match status" value="1"/>
</dbReference>
<keyword evidence="3 6" id="KW-0378">Hydrolase</keyword>
<dbReference type="SMART" id="SM00849">
    <property type="entry name" value="Lactamase_B"/>
    <property type="match status" value="1"/>
</dbReference>
<keyword evidence="2" id="KW-0479">Metal-binding</keyword>
<sequence length="264" mass="28562">MRFRVVPADWGSDAYAVRMPATDDTATEENDRLYFKQLLSGRDFAAGDMIAQQMRNFAYLIGDRETGDTVVVDPAYAAGDLVDALEADGMHLSGVLVTHHHPDHVGGSMMGFTLKGLAELLERVSVPVHVNAHEADWVANVTGIAGSELTAHQHGDKVSVGAIDIELLHTPGHTPGSQCFLLDGRLVAGDTLFLEGCGRTDFPGGNVDDMFRSLQALAKLPGDPTVFPGHWYSAEPSAPLSDVRGSNYVYRARDLDQWRMLMGG</sequence>
<organism evidence="6 7">
    <name type="scientific">Mycolicibacterium parafortuitum</name>
    <name type="common">Mycobacterium parafortuitum</name>
    <dbReference type="NCBI Taxonomy" id="39692"/>
    <lineage>
        <taxon>Bacteria</taxon>
        <taxon>Bacillati</taxon>
        <taxon>Actinomycetota</taxon>
        <taxon>Actinomycetes</taxon>
        <taxon>Mycobacteriales</taxon>
        <taxon>Mycobacteriaceae</taxon>
        <taxon>Mycolicibacterium</taxon>
    </lineage>
</organism>
<evidence type="ECO:0000259" key="5">
    <source>
        <dbReference type="SMART" id="SM00849"/>
    </source>
</evidence>
<keyword evidence="4" id="KW-0862">Zinc</keyword>
<evidence type="ECO:0000256" key="4">
    <source>
        <dbReference type="ARBA" id="ARBA00022833"/>
    </source>
</evidence>
<dbReference type="PANTHER" id="PTHR46233:SF3">
    <property type="entry name" value="HYDROXYACYLGLUTATHIONE HYDROLASE GLOC"/>
    <property type="match status" value="1"/>
</dbReference>
<feature type="domain" description="Metallo-beta-lactamase" evidence="5">
    <location>
        <begin position="55"/>
        <end position="230"/>
    </location>
</feature>
<dbReference type="GO" id="GO:0016787">
    <property type="term" value="F:hydrolase activity"/>
    <property type="evidence" value="ECO:0007669"/>
    <property type="project" value="UniProtKB-KW"/>
</dbReference>
<evidence type="ECO:0000256" key="1">
    <source>
        <dbReference type="ARBA" id="ARBA00001947"/>
    </source>
</evidence>
<reference evidence="6 7" key="1">
    <citation type="submission" date="2018-05" db="EMBL/GenBank/DDBJ databases">
        <authorList>
            <consortium name="IHU Genomes"/>
        </authorList>
    </citation>
    <scope>NUCLEOTIDE SEQUENCE [LARGE SCALE GENOMIC DNA]</scope>
    <source>
        <strain evidence="6 7">P7335</strain>
    </source>
</reference>
<protein>
    <submittedName>
        <fullName evidence="6">Putative glyoxalase II (Hydroxyacylglutathione hydrolase) (GLX II) [Mycobacterium tuberculosis H37Rv]</fullName>
    </submittedName>
</protein>
<name>A0A375YGK2_MYCPF</name>
<dbReference type="STRING" id="39692.BST38_23970"/>
<dbReference type="GO" id="GO:0046872">
    <property type="term" value="F:metal ion binding"/>
    <property type="evidence" value="ECO:0007669"/>
    <property type="project" value="UniProtKB-KW"/>
</dbReference>
<gene>
    <name evidence="6" type="ORF">MPP7335_01996</name>
</gene>
<comment type="cofactor">
    <cofactor evidence="1">
        <name>Zn(2+)</name>
        <dbReference type="ChEBI" id="CHEBI:29105"/>
    </cofactor>
</comment>
<evidence type="ECO:0000256" key="2">
    <source>
        <dbReference type="ARBA" id="ARBA00022723"/>
    </source>
</evidence>
<dbReference type="Gene3D" id="3.60.15.10">
    <property type="entry name" value="Ribonuclease Z/Hydroxyacylglutathione hydrolase-like"/>
    <property type="match status" value="1"/>
</dbReference>
<accession>A0A375YGK2</accession>
<dbReference type="InterPro" id="IPR036866">
    <property type="entry name" value="RibonucZ/Hydroxyglut_hydro"/>
</dbReference>
<dbReference type="Proteomes" id="UP000252008">
    <property type="component" value="Unassembled WGS sequence"/>
</dbReference>
<evidence type="ECO:0000313" key="6">
    <source>
        <dbReference type="EMBL" id="SRX80256.1"/>
    </source>
</evidence>
<evidence type="ECO:0000256" key="3">
    <source>
        <dbReference type="ARBA" id="ARBA00022801"/>
    </source>
</evidence>
<dbReference type="InterPro" id="IPR051453">
    <property type="entry name" value="MBL_Glyoxalase_II"/>
</dbReference>
<dbReference type="PANTHER" id="PTHR46233">
    <property type="entry name" value="HYDROXYACYLGLUTATHIONE HYDROLASE GLOC"/>
    <property type="match status" value="1"/>
</dbReference>
<proteinExistence type="predicted"/>
<keyword evidence="7" id="KW-1185">Reference proteome</keyword>
<dbReference type="InterPro" id="IPR001279">
    <property type="entry name" value="Metallo-B-lactamas"/>
</dbReference>
<dbReference type="Pfam" id="PF00753">
    <property type="entry name" value="Lactamase_B"/>
    <property type="match status" value="1"/>
</dbReference>